<dbReference type="PANTHER" id="PTHR30093">
    <property type="entry name" value="GENERAL SECRETION PATHWAY PROTEIN G"/>
    <property type="match status" value="1"/>
</dbReference>
<keyword evidence="2" id="KW-0812">Transmembrane</keyword>
<name>A0ABT8QS17_9FIRM</name>
<dbReference type="InterPro" id="IPR000983">
    <property type="entry name" value="Bac_GSPG_pilin"/>
</dbReference>
<dbReference type="InterPro" id="IPR012902">
    <property type="entry name" value="N_methyl_site"/>
</dbReference>
<accession>A0ABT8QS17</accession>
<proteinExistence type="predicted"/>
<dbReference type="SUPFAM" id="SSF54523">
    <property type="entry name" value="Pili subunits"/>
    <property type="match status" value="1"/>
</dbReference>
<dbReference type="Gene3D" id="3.30.700.10">
    <property type="entry name" value="Glycoprotein, Type 4 Pilin"/>
    <property type="match status" value="1"/>
</dbReference>
<sequence length="164" mass="17674">MIKRRKDNGFTLIELMIVIAVIGILAVVLVPKFGSIKASAKDTGVTTNFRSVAASVHAVKLSNDVDDSSDVTEAVIDQLEKDFSDNNVLVNPYTKKENIADDEANAAVIVKSSFKSNPNSKPNTDFVGAIVVRTQLIKNIPTVTIYGCDDKGALIEGLEQIIKP</sequence>
<dbReference type="InterPro" id="IPR045584">
    <property type="entry name" value="Pilin-like"/>
</dbReference>
<keyword evidence="1" id="KW-0488">Methylation</keyword>
<reference evidence="3" key="1">
    <citation type="submission" date="2022-05" db="EMBL/GenBank/DDBJ databases">
        <title>Expanded diversity of anoxic marine methylotrophy in a Black Sea sulfate reducing microorganism.</title>
        <authorList>
            <person name="Fischer P.Q."/>
            <person name="Stams A.J.M."/>
            <person name="Villanueva L."/>
            <person name="Sousa D.Z."/>
        </authorList>
    </citation>
    <scope>NUCLEOTIDE SEQUENCE</scope>
    <source>
        <strain evidence="3">P130</strain>
    </source>
</reference>
<dbReference type="Proteomes" id="UP001176021">
    <property type="component" value="Unassembled WGS sequence"/>
</dbReference>
<keyword evidence="2" id="KW-1133">Transmembrane helix</keyword>
<dbReference type="EMBL" id="JAMJEV010000006">
    <property type="protein sequence ID" value="MDO0822873.1"/>
    <property type="molecule type" value="Genomic_DNA"/>
</dbReference>
<organism evidence="3 4">
    <name type="scientific">Desulfosporosinus nitroreducens</name>
    <dbReference type="NCBI Taxonomy" id="2018668"/>
    <lineage>
        <taxon>Bacteria</taxon>
        <taxon>Bacillati</taxon>
        <taxon>Bacillota</taxon>
        <taxon>Clostridia</taxon>
        <taxon>Eubacteriales</taxon>
        <taxon>Desulfitobacteriaceae</taxon>
        <taxon>Desulfosporosinus</taxon>
    </lineage>
</organism>
<keyword evidence="2" id="KW-0472">Membrane</keyword>
<evidence type="ECO:0000313" key="4">
    <source>
        <dbReference type="Proteomes" id="UP001176021"/>
    </source>
</evidence>
<dbReference type="NCBIfam" id="TIGR02532">
    <property type="entry name" value="IV_pilin_GFxxxE"/>
    <property type="match status" value="1"/>
</dbReference>
<feature type="transmembrane region" description="Helical" evidence="2">
    <location>
        <begin position="12"/>
        <end position="30"/>
    </location>
</feature>
<keyword evidence="4" id="KW-1185">Reference proteome</keyword>
<protein>
    <submittedName>
        <fullName evidence="3">Type II secretion system GspH family protein</fullName>
    </submittedName>
</protein>
<gene>
    <name evidence="3" type="ORF">M8H41_08410</name>
</gene>
<dbReference type="RefSeq" id="WP_302048611.1">
    <property type="nucleotide sequence ID" value="NZ_JAMJEV010000006.1"/>
</dbReference>
<dbReference type="Pfam" id="PF07963">
    <property type="entry name" value="N_methyl"/>
    <property type="match status" value="1"/>
</dbReference>
<evidence type="ECO:0000256" key="2">
    <source>
        <dbReference type="SAM" id="Phobius"/>
    </source>
</evidence>
<evidence type="ECO:0000256" key="1">
    <source>
        <dbReference type="ARBA" id="ARBA00022481"/>
    </source>
</evidence>
<evidence type="ECO:0000313" key="3">
    <source>
        <dbReference type="EMBL" id="MDO0822873.1"/>
    </source>
</evidence>
<comment type="caution">
    <text evidence="3">The sequence shown here is derived from an EMBL/GenBank/DDBJ whole genome shotgun (WGS) entry which is preliminary data.</text>
</comment>
<dbReference type="PRINTS" id="PR00813">
    <property type="entry name" value="BCTERIALGSPG"/>
</dbReference>